<dbReference type="HOGENOM" id="CLU_058669_1_1_1"/>
<feature type="region of interest" description="Disordered" evidence="1">
    <location>
        <begin position="154"/>
        <end position="185"/>
    </location>
</feature>
<dbReference type="InterPro" id="IPR024624">
    <property type="entry name" value="Pyridox_Oxase_Alr4036_FMN-bd"/>
</dbReference>
<evidence type="ECO:0000313" key="4">
    <source>
        <dbReference type="Proteomes" id="UP000027222"/>
    </source>
</evidence>
<evidence type="ECO:0000256" key="1">
    <source>
        <dbReference type="SAM" id="MobiDB-lite"/>
    </source>
</evidence>
<organism evidence="3 4">
    <name type="scientific">Galerina marginata (strain CBS 339.88)</name>
    <dbReference type="NCBI Taxonomy" id="685588"/>
    <lineage>
        <taxon>Eukaryota</taxon>
        <taxon>Fungi</taxon>
        <taxon>Dikarya</taxon>
        <taxon>Basidiomycota</taxon>
        <taxon>Agaricomycotina</taxon>
        <taxon>Agaricomycetes</taxon>
        <taxon>Agaricomycetidae</taxon>
        <taxon>Agaricales</taxon>
        <taxon>Agaricineae</taxon>
        <taxon>Strophariaceae</taxon>
        <taxon>Galerina</taxon>
    </lineage>
</organism>
<dbReference type="STRING" id="685588.A0A067U0A6"/>
<accession>A0A067U0A6</accession>
<gene>
    <name evidence="3" type="ORF">GALMADRAFT_51586</name>
</gene>
<dbReference type="AlphaFoldDB" id="A0A067U0A6"/>
<dbReference type="EMBL" id="KL142367">
    <property type="protein sequence ID" value="KDR85719.1"/>
    <property type="molecule type" value="Genomic_DNA"/>
</dbReference>
<reference evidence="4" key="1">
    <citation type="journal article" date="2014" name="Proc. Natl. Acad. Sci. U.S.A.">
        <title>Extensive sampling of basidiomycete genomes demonstrates inadequacy of the white-rot/brown-rot paradigm for wood decay fungi.</title>
        <authorList>
            <person name="Riley R."/>
            <person name="Salamov A.A."/>
            <person name="Brown D.W."/>
            <person name="Nagy L.G."/>
            <person name="Floudas D."/>
            <person name="Held B.W."/>
            <person name="Levasseur A."/>
            <person name="Lombard V."/>
            <person name="Morin E."/>
            <person name="Otillar R."/>
            <person name="Lindquist E.A."/>
            <person name="Sun H."/>
            <person name="LaButti K.M."/>
            <person name="Schmutz J."/>
            <person name="Jabbour D."/>
            <person name="Luo H."/>
            <person name="Baker S.E."/>
            <person name="Pisabarro A.G."/>
            <person name="Walton J.D."/>
            <person name="Blanchette R.A."/>
            <person name="Henrissat B."/>
            <person name="Martin F."/>
            <person name="Cullen D."/>
            <person name="Hibbett D.S."/>
            <person name="Grigoriev I.V."/>
        </authorList>
    </citation>
    <scope>NUCLEOTIDE SEQUENCE [LARGE SCALE GENOMIC DNA]</scope>
    <source>
        <strain evidence="4">CBS 339.88</strain>
    </source>
</reference>
<protein>
    <recommendedName>
        <fullName evidence="2">Pyridoxamine 5'-phosphate oxidase Alr4036 family FMN-binding domain-containing protein</fullName>
    </recommendedName>
</protein>
<evidence type="ECO:0000313" key="3">
    <source>
        <dbReference type="EMBL" id="KDR85719.1"/>
    </source>
</evidence>
<keyword evidence="4" id="KW-1185">Reference proteome</keyword>
<dbReference type="Proteomes" id="UP000027222">
    <property type="component" value="Unassembled WGS sequence"/>
</dbReference>
<feature type="domain" description="Pyridoxamine 5'-phosphate oxidase Alr4036 family FMN-binding" evidence="2">
    <location>
        <begin position="4"/>
        <end position="98"/>
    </location>
</feature>
<dbReference type="PANTHER" id="PTHR28243:SF1">
    <property type="entry name" value="PYRIDOXAMINE 5'-PHOSPHATE OXIDASE ALR4036 FAMILY FMN-BINDING DOMAIN-CONTAINING PROTEIN"/>
    <property type="match status" value="1"/>
</dbReference>
<feature type="compositionally biased region" description="Basic and acidic residues" evidence="1">
    <location>
        <begin position="168"/>
        <end position="179"/>
    </location>
</feature>
<dbReference type="Pfam" id="PF12766">
    <property type="entry name" value="Pyridox_oxase_2"/>
    <property type="match status" value="1"/>
</dbReference>
<sequence length="247" mass="28224">MSAPRWKTAIEKTISQFKNQIVIQIATIDTTRPELGPIPRVRSHIFRSFLDSPDVPALPLLISSTDIRTPKVGQLTTTPRAEVAWWIEGTRQQFRIIADVYLLPPTTHALYAEFAQRLAGAADGTAVALFKHENWELRRVNSFKSLSPTMKASWCRPTPGTRLEGGQEEAKKWPQRVDEPDVTSMPKEEYEEAKRIWDLALGNFVLVIIDPFEVDFVDLSTPPDRRSIFRKTKQNGKWSWEEDEVVP</sequence>
<dbReference type="OrthoDB" id="434253at2759"/>
<proteinExistence type="predicted"/>
<name>A0A067U0A6_GALM3</name>
<evidence type="ECO:0000259" key="2">
    <source>
        <dbReference type="Pfam" id="PF12766"/>
    </source>
</evidence>
<dbReference type="SUPFAM" id="SSF50475">
    <property type="entry name" value="FMN-binding split barrel"/>
    <property type="match status" value="1"/>
</dbReference>
<dbReference type="Gene3D" id="2.30.110.10">
    <property type="entry name" value="Electron Transport, Fmn-binding Protein, Chain A"/>
    <property type="match status" value="1"/>
</dbReference>
<dbReference type="GO" id="GO:0010181">
    <property type="term" value="F:FMN binding"/>
    <property type="evidence" value="ECO:0007669"/>
    <property type="project" value="InterPro"/>
</dbReference>
<dbReference type="PANTHER" id="PTHR28243">
    <property type="entry name" value="AGL049CP"/>
    <property type="match status" value="1"/>
</dbReference>
<dbReference type="InterPro" id="IPR012349">
    <property type="entry name" value="Split_barrel_FMN-bd"/>
</dbReference>